<evidence type="ECO:0000256" key="2">
    <source>
        <dbReference type="ARBA" id="ARBA00022692"/>
    </source>
</evidence>
<organism evidence="8 9">
    <name type="scientific">Durusdinium trenchii</name>
    <dbReference type="NCBI Taxonomy" id="1381693"/>
    <lineage>
        <taxon>Eukaryota</taxon>
        <taxon>Sar</taxon>
        <taxon>Alveolata</taxon>
        <taxon>Dinophyceae</taxon>
        <taxon>Suessiales</taxon>
        <taxon>Symbiodiniaceae</taxon>
        <taxon>Durusdinium</taxon>
    </lineage>
</organism>
<feature type="transmembrane region" description="Helical" evidence="6">
    <location>
        <begin position="100"/>
        <end position="121"/>
    </location>
</feature>
<keyword evidence="4 6" id="KW-0472">Membrane</keyword>
<dbReference type="Gene3D" id="1.20.1250.20">
    <property type="entry name" value="MFS general substrate transporter like domains"/>
    <property type="match status" value="1"/>
</dbReference>
<feature type="transmembrane region" description="Helical" evidence="6">
    <location>
        <begin position="462"/>
        <end position="484"/>
    </location>
</feature>
<comment type="subcellular location">
    <subcellularLocation>
        <location evidence="1">Membrane</location>
        <topology evidence="1">Multi-pass membrane protein</topology>
    </subcellularLocation>
</comment>
<dbReference type="InterPro" id="IPR011701">
    <property type="entry name" value="MFS"/>
</dbReference>
<evidence type="ECO:0000256" key="5">
    <source>
        <dbReference type="SAM" id="MobiDB-lite"/>
    </source>
</evidence>
<evidence type="ECO:0000256" key="4">
    <source>
        <dbReference type="ARBA" id="ARBA00023136"/>
    </source>
</evidence>
<feature type="region of interest" description="Disordered" evidence="5">
    <location>
        <begin position="493"/>
        <end position="512"/>
    </location>
</feature>
<keyword evidence="3 6" id="KW-1133">Transmembrane helix</keyword>
<accession>A0ABP0R962</accession>
<evidence type="ECO:0000256" key="1">
    <source>
        <dbReference type="ARBA" id="ARBA00004141"/>
    </source>
</evidence>
<feature type="transmembrane region" description="Helical" evidence="6">
    <location>
        <begin position="186"/>
        <end position="207"/>
    </location>
</feature>
<evidence type="ECO:0000259" key="7">
    <source>
        <dbReference type="Pfam" id="PF01755"/>
    </source>
</evidence>
<dbReference type="InterPro" id="IPR036259">
    <property type="entry name" value="MFS_trans_sf"/>
</dbReference>
<feature type="transmembrane region" description="Helical" evidence="6">
    <location>
        <begin position="227"/>
        <end position="243"/>
    </location>
</feature>
<feature type="transmembrane region" description="Helical" evidence="6">
    <location>
        <begin position="373"/>
        <end position="397"/>
    </location>
</feature>
<reference evidence="8 9" key="1">
    <citation type="submission" date="2024-02" db="EMBL/GenBank/DDBJ databases">
        <authorList>
            <person name="Chen Y."/>
            <person name="Shah S."/>
            <person name="Dougan E. K."/>
            <person name="Thang M."/>
            <person name="Chan C."/>
        </authorList>
    </citation>
    <scope>NUCLEOTIDE SEQUENCE [LARGE SCALE GENOMIC DNA]</scope>
</reference>
<evidence type="ECO:0000256" key="3">
    <source>
        <dbReference type="ARBA" id="ARBA00022989"/>
    </source>
</evidence>
<dbReference type="PANTHER" id="PTHR10924:SF6">
    <property type="entry name" value="SOLUTE CARRIER FAMILY 49 MEMBER A3"/>
    <property type="match status" value="1"/>
</dbReference>
<dbReference type="InterPro" id="IPR049680">
    <property type="entry name" value="FLVCR1-2_SLC49-like"/>
</dbReference>
<dbReference type="Pfam" id="PF07690">
    <property type="entry name" value="MFS_1"/>
    <property type="match status" value="1"/>
</dbReference>
<feature type="transmembrane region" description="Helical" evidence="6">
    <location>
        <begin position="31"/>
        <end position="49"/>
    </location>
</feature>
<feature type="transmembrane region" description="Helical" evidence="6">
    <location>
        <begin position="69"/>
        <end position="88"/>
    </location>
</feature>
<evidence type="ECO:0000256" key="6">
    <source>
        <dbReference type="SAM" id="Phobius"/>
    </source>
</evidence>
<keyword evidence="2 6" id="KW-0812">Transmembrane</keyword>
<dbReference type="Pfam" id="PF01755">
    <property type="entry name" value="Glyco_transf_25"/>
    <property type="match status" value="1"/>
</dbReference>
<evidence type="ECO:0000313" key="9">
    <source>
        <dbReference type="Proteomes" id="UP001642484"/>
    </source>
</evidence>
<proteinExistence type="predicted"/>
<dbReference type="SUPFAM" id="SSF103473">
    <property type="entry name" value="MFS general substrate transporter"/>
    <property type="match status" value="2"/>
</dbReference>
<comment type="caution">
    <text evidence="8">The sequence shown here is derived from an EMBL/GenBank/DDBJ whole genome shotgun (WGS) entry which is preliminary data.</text>
</comment>
<evidence type="ECO:0000313" key="8">
    <source>
        <dbReference type="EMBL" id="CAK9097112.1"/>
    </source>
</evidence>
<keyword evidence="9" id="KW-1185">Reference proteome</keyword>
<dbReference type="EMBL" id="CAXAMN010025694">
    <property type="protein sequence ID" value="CAK9097112.1"/>
    <property type="molecule type" value="Genomic_DNA"/>
</dbReference>
<feature type="transmembrane region" description="Helical" evidence="6">
    <location>
        <begin position="531"/>
        <end position="554"/>
    </location>
</feature>
<dbReference type="PANTHER" id="PTHR10924">
    <property type="entry name" value="MAJOR FACILITATOR SUPERFAMILY PROTEIN-RELATED"/>
    <property type="match status" value="1"/>
</dbReference>
<name>A0ABP0R962_9DINO</name>
<protein>
    <recommendedName>
        <fullName evidence="7">Glycosyl transferase family 25 domain-containing protein</fullName>
    </recommendedName>
</protein>
<sequence>MSLARRFQLARRVCLTCREAKEETLPSNSRMRWVALGILSLDICISYVPQYTFVPILRQGMHALHVDEAAMNFLCILYALVYVPGAFVTGPLVSVLGCRWTFVLATLLIALGCALRSASWISPVDSHGSRRLLEMMPVPSWMGNSAFAYLLIGQGICALGQPLLVNCTSEMGADWFAPSDRPAAAMISNLMNFVGGSLSFVLPPLFVDDNPSNFVEMNAQISSLLNFQFHSAMVAFVLTLCLYRDTGPFAKTAEHRPPMNFAAEVKGIFRKADFWIINFQFMIYISIGHAFDAVEGSLLENYGYNASLTSWTAMACAVTSILSTSGRAAGGSYGGSGRGPFAPPIRCTVIYIPMILGTMVEARCITSAAYYQAALLISNAFMAISLLMGYMCLHYGWSPGMFITAVGIMGLSTPGWGCSAELGSEVCFPAREATVNSLLEAFSNMAGVASIVWAQDGIDAHLGAAVLAVMAGSAVLGMAVLGCLSGRLSRMETEKSPRAEEGLEEGYESSQELTAVRPSPPAFRYRTKMAFLLWAILLNFVSVLMTATTAQFLMPQILSEPPHLIPKKHKKKAVRLKNGLKEPRTWLLDCTEKHQGSHREKIMSVLTNSSVAFFPCLKGRSNLAASIDDGLLPSSARMAFSSSPTIRLELAKAATHMKLWKNMVLQNIPSASILEDSESLCSNFRRRRNELLERLPLKTDFVAFNPVREVGQLDSKLNAKKKPEKSKPNVPVYRLKPNKGLPEALNNYYITLRYAKKLLRIGSGFDGSQSFSEFVFNNLYRSPQVRGFHGYALPPGLVGNQSGTLASCL</sequence>
<gene>
    <name evidence="8" type="ORF">CCMP2556_LOCUS46132</name>
</gene>
<feature type="domain" description="Glycosyl transferase family 25" evidence="7">
    <location>
        <begin position="648"/>
        <end position="760"/>
    </location>
</feature>
<dbReference type="InterPro" id="IPR002654">
    <property type="entry name" value="Glyco_trans_25"/>
</dbReference>
<dbReference type="Proteomes" id="UP001642484">
    <property type="component" value="Unassembled WGS sequence"/>
</dbReference>
<feature type="transmembrane region" description="Helical" evidence="6">
    <location>
        <begin position="141"/>
        <end position="165"/>
    </location>
</feature>